<sequence>MENILEIEGVSKAYGQHKALSDVTMCVRRGCLFGLLGPNGAGKTTLIRIVNQIFTADSGRILFDGSLLSAVHQSRIGYLPEERGLYRSMKVGEQALYLAGLKGLGEMEAKRALKYWFERLDIMGWWDKKVEELSKGMAQKVQFAITVLHEPELLILDEPFSGFDPVNEGVIRDELMELHRRGTTIIFSTHRMDTVEELCEDIVLIDRSKVVLSGPLGSIKKQFARKEWEIVVRASTGMDLPVVSGYECEKLGQPNGDMVVRVMDRENKGINEFLTALLATGTGQVQAVREILPAMKEIFIDVVKNQRDE</sequence>
<dbReference type="InterPro" id="IPR003593">
    <property type="entry name" value="AAA+_ATPase"/>
</dbReference>
<evidence type="ECO:0000256" key="5">
    <source>
        <dbReference type="ARBA" id="ARBA00022840"/>
    </source>
</evidence>
<reference evidence="7 8" key="1">
    <citation type="submission" date="2018-07" db="EMBL/GenBank/DDBJ databases">
        <title>Genomic Encyclopedia of Type Strains, Phase IV (KMG-IV): sequencing the most valuable type-strain genomes for metagenomic binning, comparative biology and taxonomic classification.</title>
        <authorList>
            <person name="Goeker M."/>
        </authorList>
    </citation>
    <scope>NUCLEOTIDE SEQUENCE [LARGE SCALE GENOMIC DNA]</scope>
    <source>
        <strain evidence="7 8">DSM 21410</strain>
    </source>
</reference>
<protein>
    <submittedName>
        <fullName evidence="7">ABC-2 type transport system ATP-binding protein</fullName>
    </submittedName>
</protein>
<gene>
    <name evidence="7" type="ORF">DES35_10471</name>
</gene>
<dbReference type="SUPFAM" id="SSF52540">
    <property type="entry name" value="P-loop containing nucleoside triphosphate hydrolases"/>
    <property type="match status" value="1"/>
</dbReference>
<dbReference type="InterPro" id="IPR027417">
    <property type="entry name" value="P-loop_NTPase"/>
</dbReference>
<dbReference type="InterPro" id="IPR003439">
    <property type="entry name" value="ABC_transporter-like_ATP-bd"/>
</dbReference>
<evidence type="ECO:0000256" key="1">
    <source>
        <dbReference type="ARBA" id="ARBA00005417"/>
    </source>
</evidence>
<dbReference type="GO" id="GO:0005524">
    <property type="term" value="F:ATP binding"/>
    <property type="evidence" value="ECO:0007669"/>
    <property type="project" value="UniProtKB-KW"/>
</dbReference>
<evidence type="ECO:0000313" key="7">
    <source>
        <dbReference type="EMBL" id="RCX02312.1"/>
    </source>
</evidence>
<dbReference type="PANTHER" id="PTHR42711">
    <property type="entry name" value="ABC TRANSPORTER ATP-BINDING PROTEIN"/>
    <property type="match status" value="1"/>
</dbReference>
<dbReference type="InterPro" id="IPR050763">
    <property type="entry name" value="ABC_transporter_ATP-binding"/>
</dbReference>
<dbReference type="AlphaFoldDB" id="A0A368ZZ62"/>
<dbReference type="Proteomes" id="UP000253517">
    <property type="component" value="Unassembled WGS sequence"/>
</dbReference>
<dbReference type="Pfam" id="PF00005">
    <property type="entry name" value="ABC_tran"/>
    <property type="match status" value="1"/>
</dbReference>
<feature type="domain" description="ABC transporter" evidence="6">
    <location>
        <begin position="5"/>
        <end position="232"/>
    </location>
</feature>
<evidence type="ECO:0000256" key="4">
    <source>
        <dbReference type="ARBA" id="ARBA00022741"/>
    </source>
</evidence>
<dbReference type="PROSITE" id="PS00211">
    <property type="entry name" value="ABC_TRANSPORTER_1"/>
    <property type="match status" value="1"/>
</dbReference>
<dbReference type="PROSITE" id="PS50893">
    <property type="entry name" value="ABC_TRANSPORTER_2"/>
    <property type="match status" value="1"/>
</dbReference>
<name>A0A368ZZ62_9FLAO</name>
<keyword evidence="3" id="KW-0536">Nodulation</keyword>
<dbReference type="SMART" id="SM00382">
    <property type="entry name" value="AAA"/>
    <property type="match status" value="1"/>
</dbReference>
<dbReference type="GO" id="GO:0016887">
    <property type="term" value="F:ATP hydrolysis activity"/>
    <property type="evidence" value="ECO:0007669"/>
    <property type="project" value="InterPro"/>
</dbReference>
<dbReference type="InterPro" id="IPR017871">
    <property type="entry name" value="ABC_transporter-like_CS"/>
</dbReference>
<accession>A0A368ZZ62</accession>
<dbReference type="RefSeq" id="WP_037361229.1">
    <property type="nucleotide sequence ID" value="NZ_BHZF01000006.1"/>
</dbReference>
<evidence type="ECO:0000256" key="3">
    <source>
        <dbReference type="ARBA" id="ARBA00022458"/>
    </source>
</evidence>
<evidence type="ECO:0000256" key="2">
    <source>
        <dbReference type="ARBA" id="ARBA00022448"/>
    </source>
</evidence>
<keyword evidence="8" id="KW-1185">Reference proteome</keyword>
<keyword evidence="5 7" id="KW-0067">ATP-binding</keyword>
<comment type="similarity">
    <text evidence="1">Belongs to the ABC transporter superfamily.</text>
</comment>
<comment type="caution">
    <text evidence="7">The sequence shown here is derived from an EMBL/GenBank/DDBJ whole genome shotgun (WGS) entry which is preliminary data.</text>
</comment>
<proteinExistence type="inferred from homology"/>
<evidence type="ECO:0000313" key="8">
    <source>
        <dbReference type="Proteomes" id="UP000253517"/>
    </source>
</evidence>
<evidence type="ECO:0000259" key="6">
    <source>
        <dbReference type="PROSITE" id="PS50893"/>
    </source>
</evidence>
<dbReference type="Gene3D" id="3.40.50.300">
    <property type="entry name" value="P-loop containing nucleotide triphosphate hydrolases"/>
    <property type="match status" value="1"/>
</dbReference>
<dbReference type="PANTHER" id="PTHR42711:SF5">
    <property type="entry name" value="ABC TRANSPORTER ATP-BINDING PROTEIN NATA"/>
    <property type="match status" value="1"/>
</dbReference>
<keyword evidence="4" id="KW-0547">Nucleotide-binding</keyword>
<keyword evidence="2" id="KW-0813">Transport</keyword>
<dbReference type="EMBL" id="QPJS01000004">
    <property type="protein sequence ID" value="RCX02312.1"/>
    <property type="molecule type" value="Genomic_DNA"/>
</dbReference>
<organism evidence="7 8">
    <name type="scientific">Schleiferia thermophila</name>
    <dbReference type="NCBI Taxonomy" id="884107"/>
    <lineage>
        <taxon>Bacteria</taxon>
        <taxon>Pseudomonadati</taxon>
        <taxon>Bacteroidota</taxon>
        <taxon>Flavobacteriia</taxon>
        <taxon>Flavobacteriales</taxon>
        <taxon>Schleiferiaceae</taxon>
        <taxon>Schleiferia</taxon>
    </lineage>
</organism>